<gene>
    <name evidence="2" type="ORF">FH972_021425</name>
</gene>
<feature type="compositionally biased region" description="Polar residues" evidence="1">
    <location>
        <begin position="1"/>
        <end position="22"/>
    </location>
</feature>
<accession>A0A5N6KPD0</accession>
<name>A0A5N6KPD0_9ROSI</name>
<feature type="region of interest" description="Disordered" evidence="1">
    <location>
        <begin position="1"/>
        <end position="44"/>
    </location>
</feature>
<dbReference type="EMBL" id="VIBQ01000009">
    <property type="protein sequence ID" value="KAB8337121.1"/>
    <property type="molecule type" value="Genomic_DNA"/>
</dbReference>
<protein>
    <submittedName>
        <fullName evidence="2">Uncharacterized protein</fullName>
    </submittedName>
</protein>
<proteinExistence type="predicted"/>
<feature type="compositionally biased region" description="Polar residues" evidence="1">
    <location>
        <begin position="29"/>
        <end position="44"/>
    </location>
</feature>
<keyword evidence="3" id="KW-1185">Reference proteome</keyword>
<comment type="caution">
    <text evidence="2">The sequence shown here is derived from an EMBL/GenBank/DDBJ whole genome shotgun (WGS) entry which is preliminary data.</text>
</comment>
<sequence length="252" mass="28369">MPVTRSQTSKRLNQASSSQSGGSRPARNASPNPSTPPLLSQSEQTEARAILDMLEPLPSEDLPDDFRPLHLDALETLKQFVLRDRALFEALQAKAPASHVRLNALRRDVLQTFQRYEATVSDLDNAAEEARFLQSFEQRILRFVEQFEGIREASPADFSLARLIVCALVWTLDKVVDSESGSEAQFDTRERLKRQLVTEINESASDAVLPYVDEIEEIIEKLEEKEYSDSPGGGARRLLQNKLTNIKNAMRD</sequence>
<dbReference type="Proteomes" id="UP000327013">
    <property type="component" value="Unassembled WGS sequence"/>
</dbReference>
<dbReference type="AlphaFoldDB" id="A0A5N6KPD0"/>
<organism evidence="2 3">
    <name type="scientific">Carpinus fangiana</name>
    <dbReference type="NCBI Taxonomy" id="176857"/>
    <lineage>
        <taxon>Eukaryota</taxon>
        <taxon>Viridiplantae</taxon>
        <taxon>Streptophyta</taxon>
        <taxon>Embryophyta</taxon>
        <taxon>Tracheophyta</taxon>
        <taxon>Spermatophyta</taxon>
        <taxon>Magnoliopsida</taxon>
        <taxon>eudicotyledons</taxon>
        <taxon>Gunneridae</taxon>
        <taxon>Pentapetalae</taxon>
        <taxon>rosids</taxon>
        <taxon>fabids</taxon>
        <taxon>Fagales</taxon>
        <taxon>Betulaceae</taxon>
        <taxon>Carpinus</taxon>
    </lineage>
</organism>
<reference evidence="2 3" key="1">
    <citation type="submission" date="2019-06" db="EMBL/GenBank/DDBJ databases">
        <title>A chromosomal-level reference genome of Carpinus fangiana (Coryloideae, Betulaceae).</title>
        <authorList>
            <person name="Yang X."/>
            <person name="Wang Z."/>
            <person name="Zhang L."/>
            <person name="Hao G."/>
            <person name="Liu J."/>
            <person name="Yang Y."/>
        </authorList>
    </citation>
    <scope>NUCLEOTIDE SEQUENCE [LARGE SCALE GENOMIC DNA]</scope>
    <source>
        <strain evidence="2">Cfa_2016G</strain>
        <tissue evidence="2">Leaf</tissue>
    </source>
</reference>
<evidence type="ECO:0000256" key="1">
    <source>
        <dbReference type="SAM" id="MobiDB-lite"/>
    </source>
</evidence>
<evidence type="ECO:0000313" key="3">
    <source>
        <dbReference type="Proteomes" id="UP000327013"/>
    </source>
</evidence>
<evidence type="ECO:0000313" key="2">
    <source>
        <dbReference type="EMBL" id="KAB8337121.1"/>
    </source>
</evidence>